<evidence type="ECO:0000313" key="2">
    <source>
        <dbReference type="EMBL" id="SFM22986.1"/>
    </source>
</evidence>
<evidence type="ECO:0000313" key="1">
    <source>
        <dbReference type="EMBL" id="CAE6510093.1"/>
    </source>
</evidence>
<gene>
    <name evidence="1" type="ORF">NMYAN_30264</name>
    <name evidence="2" type="ORF">SAMN05421880_1108</name>
</gene>
<accession>A0A1I4P5U1</accession>
<dbReference type="OrthoDB" id="8562463at2"/>
<protein>
    <submittedName>
        <fullName evidence="2">SpoIIAA-like</fullName>
    </submittedName>
</protein>
<dbReference type="AlphaFoldDB" id="A0A1I4P5U1"/>
<dbReference type="Pfam" id="PF11964">
    <property type="entry name" value="SpoIIAA-like"/>
    <property type="match status" value="1"/>
</dbReference>
<name>A0A1I4P5U1_9PROT</name>
<dbReference type="InterPro" id="IPR038396">
    <property type="entry name" value="SpoIIAA-like_sf"/>
</dbReference>
<reference evidence="2 3" key="1">
    <citation type="submission" date="2016-10" db="EMBL/GenBank/DDBJ databases">
        <authorList>
            <person name="de Groot N.N."/>
        </authorList>
    </citation>
    <scope>NUCLEOTIDE SEQUENCE [LARGE SCALE GENOMIC DNA]</scope>
    <source>
        <strain evidence="2 3">Nm146</strain>
    </source>
</reference>
<dbReference type="InterPro" id="IPR021866">
    <property type="entry name" value="SpoIIAA-like"/>
</dbReference>
<dbReference type="SUPFAM" id="SSF52091">
    <property type="entry name" value="SpoIIaa-like"/>
    <property type="match status" value="1"/>
</dbReference>
<dbReference type="STRING" id="52442.SAMN05421880_1108"/>
<dbReference type="RefSeq" id="WP_090667821.1">
    <property type="nucleotide sequence ID" value="NZ_CAJNAP010000023.1"/>
</dbReference>
<dbReference type="Proteomes" id="UP000199561">
    <property type="component" value="Unassembled WGS sequence"/>
</dbReference>
<proteinExistence type="predicted"/>
<dbReference type="Gene3D" id="3.40.50.10600">
    <property type="entry name" value="SpoIIaa-like domains"/>
    <property type="match status" value="1"/>
</dbReference>
<reference evidence="1" key="2">
    <citation type="submission" date="2021-02" db="EMBL/GenBank/DDBJ databases">
        <authorList>
            <person name="Han P."/>
        </authorList>
    </citation>
    <scope>NUCLEOTIDE SEQUENCE</scope>
    <source>
        <strain evidence="1">Nitrosomonas nitrosa 18-3D</strain>
    </source>
</reference>
<organism evidence="2 3">
    <name type="scientific">Nitrosomonas nitrosa</name>
    <dbReference type="NCBI Taxonomy" id="52442"/>
    <lineage>
        <taxon>Bacteria</taxon>
        <taxon>Pseudomonadati</taxon>
        <taxon>Pseudomonadota</taxon>
        <taxon>Betaproteobacteria</taxon>
        <taxon>Nitrosomonadales</taxon>
        <taxon>Nitrosomonadaceae</taxon>
        <taxon>Nitrosomonas</taxon>
    </lineage>
</organism>
<evidence type="ECO:0000313" key="3">
    <source>
        <dbReference type="Proteomes" id="UP000199561"/>
    </source>
</evidence>
<sequence>MITIQKINNLIVVAVIGEFTLSDYKEFEDQVLYQFHFEGKANLLFDWRDMVDYTLDVAWEEIKFMREHGSEFNRVAVVTDSQWQAWSAWVSNLFIDADVMVFSDYDEAMQWASGD</sequence>
<dbReference type="InterPro" id="IPR036513">
    <property type="entry name" value="STAS_dom_sf"/>
</dbReference>
<dbReference type="EMBL" id="FOUF01000010">
    <property type="protein sequence ID" value="SFM22986.1"/>
    <property type="molecule type" value="Genomic_DNA"/>
</dbReference>
<dbReference type="Proteomes" id="UP000601736">
    <property type="component" value="Unassembled WGS sequence"/>
</dbReference>
<dbReference type="EMBL" id="CAJNAP010000023">
    <property type="protein sequence ID" value="CAE6510093.1"/>
    <property type="molecule type" value="Genomic_DNA"/>
</dbReference>
<keyword evidence="3" id="KW-1185">Reference proteome</keyword>